<keyword evidence="1" id="KW-0472">Membrane</keyword>
<organism evidence="2 3">
    <name type="scientific">Sphingobacterium wenxiniae</name>
    <dbReference type="NCBI Taxonomy" id="683125"/>
    <lineage>
        <taxon>Bacteria</taxon>
        <taxon>Pseudomonadati</taxon>
        <taxon>Bacteroidota</taxon>
        <taxon>Sphingobacteriia</taxon>
        <taxon>Sphingobacteriales</taxon>
        <taxon>Sphingobacteriaceae</taxon>
        <taxon>Sphingobacterium</taxon>
    </lineage>
</organism>
<feature type="transmembrane region" description="Helical" evidence="1">
    <location>
        <begin position="6"/>
        <end position="30"/>
    </location>
</feature>
<keyword evidence="3" id="KW-1185">Reference proteome</keyword>
<evidence type="ECO:0000313" key="3">
    <source>
        <dbReference type="Proteomes" id="UP000198785"/>
    </source>
</evidence>
<reference evidence="2 3" key="1">
    <citation type="submission" date="2016-10" db="EMBL/GenBank/DDBJ databases">
        <authorList>
            <person name="de Groot N.N."/>
        </authorList>
    </citation>
    <scope>NUCLEOTIDE SEQUENCE [LARGE SCALE GENOMIC DNA]</scope>
    <source>
        <strain evidence="2 3">DSM 22789</strain>
    </source>
</reference>
<name>A0A1I6TCQ2_9SPHI</name>
<keyword evidence="1" id="KW-1133">Transmembrane helix</keyword>
<keyword evidence="1" id="KW-0812">Transmembrane</keyword>
<dbReference type="AlphaFoldDB" id="A0A1I6TCQ2"/>
<evidence type="ECO:0000313" key="2">
    <source>
        <dbReference type="EMBL" id="SFS86960.1"/>
    </source>
</evidence>
<protein>
    <submittedName>
        <fullName evidence="2">Uncharacterized protein</fullName>
    </submittedName>
</protein>
<dbReference type="Proteomes" id="UP000198785">
    <property type="component" value="Unassembled WGS sequence"/>
</dbReference>
<gene>
    <name evidence="2" type="ORF">SAMN05660206_10668</name>
</gene>
<accession>A0A1I6TCQ2</accession>
<dbReference type="EMBL" id="FOZZ01000006">
    <property type="protein sequence ID" value="SFS86960.1"/>
    <property type="molecule type" value="Genomic_DNA"/>
</dbReference>
<evidence type="ECO:0000256" key="1">
    <source>
        <dbReference type="SAM" id="Phobius"/>
    </source>
</evidence>
<sequence length="45" mass="5431">MRILNVFFAIFILKVRVFPGEFITISHVIWDFIKKRKNWGKGSYN</sequence>
<proteinExistence type="predicted"/>